<dbReference type="GO" id="GO:0016020">
    <property type="term" value="C:membrane"/>
    <property type="evidence" value="ECO:0007669"/>
    <property type="project" value="GOC"/>
</dbReference>
<sequence length="506" mass="53970">MKNNYVRQLALPAIIALFGVSCSKDASQGNLEKITGAKAQIASSTPGIDSANISLNWAQGYQKIDGFGAFAGRVTPFFESPKRDSILDLLWGNSGLQLNMIRGEVLHTYPFNSSTGAVTIKPATVDIDVSPTAAAYTGLTADQKTHISQLWIMKSVKQRYSTPIAFASTWTPPLSMKTNTSVVSAKWFNGLNYSCCSSSFANYVAGFVKGYQNEGVSLYGVSPSNEPENVFSDWPASYWTAAHLGEFITNNLRPALNAQGLNGVKIISSENAAWGTANNFLSSMDKSNVDILAGHGYVEIGDLIVGTRGLNQNPSIWNYATGNKPVWVTEASDDAGTYDASMAMGLKLATSMHKFLAECNVNAYVYWLGMLAFQNNEALICTRSDGSLEFPKTYDVMGQFSRFVRPGYFRFAASVSNNGNLRVSAYKDPATGKFSVVVINTGSVPVNCAVALSGFAASSLTGYVTSAASTAHWAATTPVNANASGGFVVNVPASSVVTFTGTSTLQ</sequence>
<evidence type="ECO:0000313" key="6">
    <source>
        <dbReference type="EMBL" id="SHL23748.1"/>
    </source>
</evidence>
<accession>A0A1M6YZR8</accession>
<evidence type="ECO:0000256" key="1">
    <source>
        <dbReference type="ARBA" id="ARBA00005382"/>
    </source>
</evidence>
<keyword evidence="4" id="KW-0326">Glycosidase</keyword>
<proteinExistence type="inferred from homology"/>
<reference evidence="6 7" key="1">
    <citation type="submission" date="2016-11" db="EMBL/GenBank/DDBJ databases">
        <authorList>
            <person name="Jaros S."/>
            <person name="Januszkiewicz K."/>
            <person name="Wedrychowicz H."/>
        </authorList>
    </citation>
    <scope>NUCLEOTIDE SEQUENCE [LARGE SCALE GENOMIC DNA]</scope>
    <source>
        <strain evidence="6 7">DSM 27406</strain>
    </source>
</reference>
<evidence type="ECO:0000313" key="7">
    <source>
        <dbReference type="Proteomes" id="UP000184420"/>
    </source>
</evidence>
<comment type="similarity">
    <text evidence="1 4">Belongs to the glycosyl hydrolase 30 family.</text>
</comment>
<dbReference type="PANTHER" id="PTHR11069:SF38">
    <property type="entry name" value="GLUCURONOXYLANASE XYNC"/>
    <property type="match status" value="1"/>
</dbReference>
<gene>
    <name evidence="6" type="ORF">SAMN05444266_102559</name>
</gene>
<dbReference type="PROSITE" id="PS51257">
    <property type="entry name" value="PROKAR_LIPOPROTEIN"/>
    <property type="match status" value="1"/>
</dbReference>
<evidence type="ECO:0000256" key="3">
    <source>
        <dbReference type="ARBA" id="ARBA00022801"/>
    </source>
</evidence>
<dbReference type="STRING" id="1419482.SAMN05444266_102559"/>
<dbReference type="InterPro" id="IPR001139">
    <property type="entry name" value="Glyco_hydro_30"/>
</dbReference>
<dbReference type="GO" id="GO:0004348">
    <property type="term" value="F:glucosylceramidase activity"/>
    <property type="evidence" value="ECO:0007669"/>
    <property type="project" value="InterPro"/>
</dbReference>
<dbReference type="InterPro" id="IPR017853">
    <property type="entry name" value="GH"/>
</dbReference>
<dbReference type="Gene3D" id="3.20.20.80">
    <property type="entry name" value="Glycosidases"/>
    <property type="match status" value="1"/>
</dbReference>
<dbReference type="RefSeq" id="WP_073079403.1">
    <property type="nucleotide sequence ID" value="NZ_FRBL01000002.1"/>
</dbReference>
<evidence type="ECO:0000256" key="2">
    <source>
        <dbReference type="ARBA" id="ARBA00022729"/>
    </source>
</evidence>
<keyword evidence="2" id="KW-0732">Signal</keyword>
<dbReference type="SUPFAM" id="SSF51445">
    <property type="entry name" value="(Trans)glycosidases"/>
    <property type="match status" value="1"/>
</dbReference>
<dbReference type="EMBL" id="FRBL01000002">
    <property type="protein sequence ID" value="SHL23748.1"/>
    <property type="molecule type" value="Genomic_DNA"/>
</dbReference>
<keyword evidence="7" id="KW-1185">Reference proteome</keyword>
<organism evidence="6 7">
    <name type="scientific">Chitinophaga jiangningensis</name>
    <dbReference type="NCBI Taxonomy" id="1419482"/>
    <lineage>
        <taxon>Bacteria</taxon>
        <taxon>Pseudomonadati</taxon>
        <taxon>Bacteroidota</taxon>
        <taxon>Chitinophagia</taxon>
        <taxon>Chitinophagales</taxon>
        <taxon>Chitinophagaceae</taxon>
        <taxon>Chitinophaga</taxon>
    </lineage>
</organism>
<dbReference type="Gene3D" id="2.60.40.1180">
    <property type="entry name" value="Golgi alpha-mannosidase II"/>
    <property type="match status" value="1"/>
</dbReference>
<dbReference type="InterPro" id="IPR033453">
    <property type="entry name" value="Glyco_hydro_30_TIM-barrel"/>
</dbReference>
<name>A0A1M6YZR8_9BACT</name>
<dbReference type="SUPFAM" id="SSF51011">
    <property type="entry name" value="Glycosyl hydrolase domain"/>
    <property type="match status" value="1"/>
</dbReference>
<dbReference type="Proteomes" id="UP000184420">
    <property type="component" value="Unassembled WGS sequence"/>
</dbReference>
<dbReference type="GO" id="GO:0006665">
    <property type="term" value="P:sphingolipid metabolic process"/>
    <property type="evidence" value="ECO:0007669"/>
    <property type="project" value="InterPro"/>
</dbReference>
<dbReference type="AlphaFoldDB" id="A0A1M6YZR8"/>
<dbReference type="OrthoDB" id="9806701at2"/>
<protein>
    <submittedName>
        <fullName evidence="6">O-Glycosyl hydrolase</fullName>
    </submittedName>
</protein>
<evidence type="ECO:0000259" key="5">
    <source>
        <dbReference type="Pfam" id="PF02055"/>
    </source>
</evidence>
<dbReference type="Pfam" id="PF02055">
    <property type="entry name" value="Glyco_hydro_30"/>
    <property type="match status" value="1"/>
</dbReference>
<dbReference type="InterPro" id="IPR013780">
    <property type="entry name" value="Glyco_hydro_b"/>
</dbReference>
<dbReference type="PANTHER" id="PTHR11069">
    <property type="entry name" value="GLUCOSYLCERAMIDASE"/>
    <property type="match status" value="1"/>
</dbReference>
<evidence type="ECO:0000256" key="4">
    <source>
        <dbReference type="RuleBase" id="RU361188"/>
    </source>
</evidence>
<feature type="domain" description="Glycosyl hydrolase family 30 TIM-barrel" evidence="5">
    <location>
        <begin position="139"/>
        <end position="268"/>
    </location>
</feature>
<keyword evidence="3 4" id="KW-0378">Hydrolase</keyword>